<organism evidence="2 3">
    <name type="scientific">Rhodotorula diobovata</name>
    <dbReference type="NCBI Taxonomy" id="5288"/>
    <lineage>
        <taxon>Eukaryota</taxon>
        <taxon>Fungi</taxon>
        <taxon>Dikarya</taxon>
        <taxon>Basidiomycota</taxon>
        <taxon>Pucciniomycotina</taxon>
        <taxon>Microbotryomycetes</taxon>
        <taxon>Sporidiobolales</taxon>
        <taxon>Sporidiobolaceae</taxon>
        <taxon>Rhodotorula</taxon>
    </lineage>
</organism>
<reference evidence="2 3" key="1">
    <citation type="submission" date="2019-03" db="EMBL/GenBank/DDBJ databases">
        <title>Rhodosporidium diobovatum UCD-FST 08-225 genome sequencing, assembly, and annotation.</title>
        <authorList>
            <person name="Fakankun I.U."/>
            <person name="Fristensky B."/>
            <person name="Levin D.B."/>
        </authorList>
    </citation>
    <scope>NUCLEOTIDE SEQUENCE [LARGE SCALE GENOMIC DNA]</scope>
    <source>
        <strain evidence="2 3">UCD-FST 08-225</strain>
    </source>
</reference>
<feature type="compositionally biased region" description="Basic and acidic residues" evidence="1">
    <location>
        <begin position="94"/>
        <end position="106"/>
    </location>
</feature>
<accession>A0A5C5G126</accession>
<proteinExistence type="predicted"/>
<comment type="caution">
    <text evidence="2">The sequence shown here is derived from an EMBL/GenBank/DDBJ whole genome shotgun (WGS) entry which is preliminary data.</text>
</comment>
<keyword evidence="3" id="KW-1185">Reference proteome</keyword>
<evidence type="ECO:0000313" key="3">
    <source>
        <dbReference type="Proteomes" id="UP000311382"/>
    </source>
</evidence>
<evidence type="ECO:0000256" key="1">
    <source>
        <dbReference type="SAM" id="MobiDB-lite"/>
    </source>
</evidence>
<gene>
    <name evidence="2" type="ORF">DMC30DRAFT_117089</name>
</gene>
<dbReference type="AlphaFoldDB" id="A0A5C5G126"/>
<sequence>MAQPPPLPAAPPFPAFDWLVPGRGSAAGHCPSQRGLAHAHHAQDCISAARVRASPAARISLAQAPAPLWWRRRCRGVSRAGAPAHVRARTRVRSAREKGAEPRDVARSMGKGGGQPGGRAPRPQLVRPSARARFCMSMHVPGSARRRFGRLRQSRHPEADARRRAPLSALLRPLRGAALAVDCLYNTRLCAIVAVRGRTAGLVAAPAQSLVSLSLKPLPQKRTSSERRARYGERY</sequence>
<dbReference type="Proteomes" id="UP000311382">
    <property type="component" value="Unassembled WGS sequence"/>
</dbReference>
<dbReference type="EMBL" id="SOZI01000020">
    <property type="protein sequence ID" value="TNY22773.1"/>
    <property type="molecule type" value="Genomic_DNA"/>
</dbReference>
<evidence type="ECO:0000313" key="2">
    <source>
        <dbReference type="EMBL" id="TNY22773.1"/>
    </source>
</evidence>
<feature type="region of interest" description="Disordered" evidence="1">
    <location>
        <begin position="81"/>
        <end position="124"/>
    </location>
</feature>
<name>A0A5C5G126_9BASI</name>
<protein>
    <submittedName>
        <fullName evidence="2">Uncharacterized protein</fullName>
    </submittedName>
</protein>